<evidence type="ECO:0000256" key="5">
    <source>
        <dbReference type="ARBA" id="ARBA00023002"/>
    </source>
</evidence>
<evidence type="ECO:0000256" key="4">
    <source>
        <dbReference type="ARBA" id="ARBA00022827"/>
    </source>
</evidence>
<keyword evidence="9" id="KW-1185">Reference proteome</keyword>
<dbReference type="Proteomes" id="UP001430804">
    <property type="component" value="Unassembled WGS sequence"/>
</dbReference>
<gene>
    <name evidence="8" type="ORF">KY465_14080</name>
</gene>
<sequence>METPENFDVAVVGGGLAGSLAALAAARQGWRTAFLAPAAASDRRTTALLSGSVAMLRKYGLWETVAPEAAALSTMRIIDGTTRLFRAPPVTFRASEIDLETFGYNIPNAALLGAATDRVAGCDAIVRIPHVLAGAQTDEDGVTLTLSDGSQVRADAVLAADGRNSVARQAAGIATRNWSYPQSAIVLNFQHRLPHHNISTEFHRDTGPFTQVPLPGNRSSLVWTMRPDDVDAVMALPADALNLRVETLMASLLGAVEVEEGMQSFPMAGLIAENFARGRTFLIGESGHAFPPIGAQGLNLGLRDIEQAIERLADAGGPAEAPAAALSYDRARRIDVRSRTFGVDLLNRTLLNDFLPVQMLRAGGLAALSALQPLKILAMREGLTPRRQRPPLGRWLRQSLREKVGRQRS</sequence>
<dbReference type="InterPro" id="IPR051205">
    <property type="entry name" value="UbiH/COQ6_monooxygenase"/>
</dbReference>
<comment type="caution">
    <text evidence="8">The sequence shown here is derived from an EMBL/GenBank/DDBJ whole genome shotgun (WGS) entry which is preliminary data.</text>
</comment>
<accession>A0ABS6WR13</accession>
<proteinExistence type="predicted"/>
<dbReference type="NCBIfam" id="TIGR01988">
    <property type="entry name" value="Ubi-OHases"/>
    <property type="match status" value="1"/>
</dbReference>
<dbReference type="Pfam" id="PF01494">
    <property type="entry name" value="FAD_binding_3"/>
    <property type="match status" value="1"/>
</dbReference>
<keyword evidence="4" id="KW-0274">FAD</keyword>
<evidence type="ECO:0000313" key="8">
    <source>
        <dbReference type="EMBL" id="MBW3098408.1"/>
    </source>
</evidence>
<evidence type="ECO:0000256" key="1">
    <source>
        <dbReference type="ARBA" id="ARBA00001974"/>
    </source>
</evidence>
<dbReference type="InterPro" id="IPR002938">
    <property type="entry name" value="FAD-bd"/>
</dbReference>
<keyword evidence="3" id="KW-0285">Flavoprotein</keyword>
<keyword evidence="5" id="KW-0560">Oxidoreductase</keyword>
<evidence type="ECO:0000256" key="3">
    <source>
        <dbReference type="ARBA" id="ARBA00022630"/>
    </source>
</evidence>
<protein>
    <submittedName>
        <fullName evidence="8">UbiH/UbiF family hydroxylase</fullName>
    </submittedName>
</protein>
<feature type="domain" description="FAD-binding" evidence="7">
    <location>
        <begin position="7"/>
        <end position="332"/>
    </location>
</feature>
<name>A0ABS6WR13_9HYPH</name>
<comment type="cofactor">
    <cofactor evidence="1">
        <name>FAD</name>
        <dbReference type="ChEBI" id="CHEBI:57692"/>
    </cofactor>
</comment>
<dbReference type="PANTHER" id="PTHR43876">
    <property type="entry name" value="UBIQUINONE BIOSYNTHESIS MONOOXYGENASE COQ6, MITOCHONDRIAL"/>
    <property type="match status" value="1"/>
</dbReference>
<dbReference type="PANTHER" id="PTHR43876:SF7">
    <property type="entry name" value="UBIQUINONE BIOSYNTHESIS MONOOXYGENASE COQ6, MITOCHONDRIAL"/>
    <property type="match status" value="1"/>
</dbReference>
<dbReference type="InterPro" id="IPR010971">
    <property type="entry name" value="UbiH/COQ6"/>
</dbReference>
<evidence type="ECO:0000259" key="7">
    <source>
        <dbReference type="Pfam" id="PF01494"/>
    </source>
</evidence>
<dbReference type="NCBIfam" id="NF005691">
    <property type="entry name" value="PRK07494.1"/>
    <property type="match status" value="1"/>
</dbReference>
<organism evidence="8 9">
    <name type="scientific">Pseudohoeflea coraliihabitans</name>
    <dbReference type="NCBI Taxonomy" id="2860393"/>
    <lineage>
        <taxon>Bacteria</taxon>
        <taxon>Pseudomonadati</taxon>
        <taxon>Pseudomonadota</taxon>
        <taxon>Alphaproteobacteria</taxon>
        <taxon>Hyphomicrobiales</taxon>
        <taxon>Rhizobiaceae</taxon>
        <taxon>Pseudohoeflea</taxon>
    </lineage>
</organism>
<reference evidence="8" key="1">
    <citation type="submission" date="2021-07" db="EMBL/GenBank/DDBJ databases">
        <title>Pseudohoeflea marina sp. nov. a polyhydroxyalcanoate-producing bacterium.</title>
        <authorList>
            <person name="Zheng W."/>
            <person name="Yu S."/>
            <person name="Huang Y."/>
        </authorList>
    </citation>
    <scope>NUCLEOTIDE SEQUENCE</scope>
    <source>
        <strain evidence="8">DP4N28-3</strain>
    </source>
</reference>
<evidence type="ECO:0000256" key="6">
    <source>
        <dbReference type="ARBA" id="ARBA00023033"/>
    </source>
</evidence>
<keyword evidence="6" id="KW-0503">Monooxygenase</keyword>
<evidence type="ECO:0000313" key="9">
    <source>
        <dbReference type="Proteomes" id="UP001430804"/>
    </source>
</evidence>
<comment type="pathway">
    <text evidence="2">Cofactor biosynthesis; ubiquinone biosynthesis.</text>
</comment>
<dbReference type="EMBL" id="JAHWQX010000003">
    <property type="protein sequence ID" value="MBW3098408.1"/>
    <property type="molecule type" value="Genomic_DNA"/>
</dbReference>
<evidence type="ECO:0000256" key="2">
    <source>
        <dbReference type="ARBA" id="ARBA00004749"/>
    </source>
</evidence>